<sequence length="96" mass="11055">MSSVEYHEDEWGRHWSYSPALHGTQVRVNYPLFATLLEGVQSLIEQASERYARHQAELFALSRPSRLHDAYSDDDVLPVLYTPHEGVRDEFGRPIG</sequence>
<reference evidence="2" key="1">
    <citation type="journal article" date="2019" name="Int. J. Syst. Evol. Microbiol.">
        <title>The Global Catalogue of Microorganisms (GCM) 10K type strain sequencing project: providing services to taxonomists for standard genome sequencing and annotation.</title>
        <authorList>
            <consortium name="The Broad Institute Genomics Platform"/>
            <consortium name="The Broad Institute Genome Sequencing Center for Infectious Disease"/>
            <person name="Wu L."/>
            <person name="Ma J."/>
        </authorList>
    </citation>
    <scope>NUCLEOTIDE SEQUENCE [LARGE SCALE GENOMIC DNA]</scope>
    <source>
        <strain evidence="2">NBRC 101365</strain>
    </source>
</reference>
<proteinExistence type="predicted"/>
<protein>
    <submittedName>
        <fullName evidence="1">Uncharacterized protein</fullName>
    </submittedName>
</protein>
<organism evidence="1 2">
    <name type="scientific">Labrys miyagiensis</name>
    <dbReference type="NCBI Taxonomy" id="346912"/>
    <lineage>
        <taxon>Bacteria</taxon>
        <taxon>Pseudomonadati</taxon>
        <taxon>Pseudomonadota</taxon>
        <taxon>Alphaproteobacteria</taxon>
        <taxon>Hyphomicrobiales</taxon>
        <taxon>Xanthobacteraceae</taxon>
        <taxon>Labrys</taxon>
    </lineage>
</organism>
<dbReference type="Proteomes" id="UP001156882">
    <property type="component" value="Unassembled WGS sequence"/>
</dbReference>
<dbReference type="RefSeq" id="WP_284314738.1">
    <property type="nucleotide sequence ID" value="NZ_BSPC01000054.1"/>
</dbReference>
<gene>
    <name evidence="1" type="ORF">GCM10007874_47470</name>
</gene>
<dbReference type="EMBL" id="BSPC01000054">
    <property type="protein sequence ID" value="GLS21730.1"/>
    <property type="molecule type" value="Genomic_DNA"/>
</dbReference>
<comment type="caution">
    <text evidence="1">The sequence shown here is derived from an EMBL/GenBank/DDBJ whole genome shotgun (WGS) entry which is preliminary data.</text>
</comment>
<accession>A0ABQ6CRZ7</accession>
<evidence type="ECO:0000313" key="1">
    <source>
        <dbReference type="EMBL" id="GLS21730.1"/>
    </source>
</evidence>
<evidence type="ECO:0000313" key="2">
    <source>
        <dbReference type="Proteomes" id="UP001156882"/>
    </source>
</evidence>
<name>A0ABQ6CRZ7_9HYPH</name>
<keyword evidence="2" id="KW-1185">Reference proteome</keyword>